<dbReference type="AlphaFoldDB" id="A0A0P8C584"/>
<proteinExistence type="predicted"/>
<comment type="caution">
    <text evidence="2">The sequence shown here is derived from an EMBL/GenBank/DDBJ whole genome shotgun (WGS) entry which is preliminary data.</text>
</comment>
<accession>A0A0P8C584</accession>
<feature type="transmembrane region" description="Helical" evidence="1">
    <location>
        <begin position="73"/>
        <end position="94"/>
    </location>
</feature>
<sequence>MTAQIPAQMAAKTPSPQHSNIVGVFKTRESAVEARTAILATGIAEPKVLVEGYTDPEADVEAIGTTIGGEAGFLLGGFYGALISILVVTSIATWTDIAADSSFTRLLAVGLTLAGGLLGWLSGKQALANQPLAQKKKGNPDIPRSFCVRVNGSPSELKKARGVITQSRIDRSVEQVS</sequence>
<organism evidence="2 3">
    <name type="scientific">Phormidesmis priestleyi Ana</name>
    <dbReference type="NCBI Taxonomy" id="1666911"/>
    <lineage>
        <taxon>Bacteria</taxon>
        <taxon>Bacillati</taxon>
        <taxon>Cyanobacteriota</taxon>
        <taxon>Cyanophyceae</taxon>
        <taxon>Leptolyngbyales</taxon>
        <taxon>Leptolyngbyaceae</taxon>
        <taxon>Phormidesmis</taxon>
    </lineage>
</organism>
<name>A0A0P8C584_9CYAN</name>
<reference evidence="2 3" key="1">
    <citation type="submission" date="2015-09" db="EMBL/GenBank/DDBJ databases">
        <title>Identification and resolution of microdiversity through metagenomic sequencing of parallel consortia.</title>
        <authorList>
            <person name="Nelson W.C."/>
            <person name="Romine M.F."/>
            <person name="Lindemann S.R."/>
        </authorList>
    </citation>
    <scope>NUCLEOTIDE SEQUENCE [LARGE SCALE GENOMIC DNA]</scope>
    <source>
        <strain evidence="2">Ana</strain>
    </source>
</reference>
<evidence type="ECO:0000256" key="1">
    <source>
        <dbReference type="SAM" id="Phobius"/>
    </source>
</evidence>
<evidence type="ECO:0000313" key="2">
    <source>
        <dbReference type="EMBL" id="KPQ36873.1"/>
    </source>
</evidence>
<keyword evidence="1" id="KW-1133">Transmembrane helix</keyword>
<feature type="transmembrane region" description="Helical" evidence="1">
    <location>
        <begin position="106"/>
        <end position="127"/>
    </location>
</feature>
<protein>
    <submittedName>
        <fullName evidence="2">Uncharacterized protein</fullName>
    </submittedName>
</protein>
<keyword evidence="1" id="KW-0812">Transmembrane</keyword>
<dbReference type="EMBL" id="LJZR01000004">
    <property type="protein sequence ID" value="KPQ36873.1"/>
    <property type="molecule type" value="Genomic_DNA"/>
</dbReference>
<gene>
    <name evidence="2" type="ORF">HLUCCA11_05105</name>
</gene>
<keyword evidence="1" id="KW-0472">Membrane</keyword>
<evidence type="ECO:0000313" key="3">
    <source>
        <dbReference type="Proteomes" id="UP000050465"/>
    </source>
</evidence>
<dbReference type="Proteomes" id="UP000050465">
    <property type="component" value="Unassembled WGS sequence"/>
</dbReference>